<dbReference type="HOGENOM" id="CLU_3329375_0_0_9"/>
<sequence length="38" mass="4221">MSGIWHELFCIGSINNNITMGKGKQGQAKNMKKLQKSV</sequence>
<accession>R9WM78</accession>
<reference evidence="1 2" key="1">
    <citation type="submission" date="2013-06" db="EMBL/GenBank/DDBJ databases">
        <title>The Complete Genome Sequence of Lactobacillus reuteri I5007, a Probiotic Strain Isolated from Healthy Pig.</title>
        <authorList>
            <person name="Hou C."/>
            <person name="Qiao S."/>
            <person name="Zeng X."/>
            <person name="Ma X."/>
            <person name="Yang F."/>
        </authorList>
    </citation>
    <scope>NUCLEOTIDE SEQUENCE [LARGE SCALE GENOMIC DNA]</scope>
    <source>
        <strain evidence="1 2">I5007</strain>
    </source>
</reference>
<proteinExistence type="predicted"/>
<gene>
    <name evidence="1" type="ORF">LRI_1681</name>
</gene>
<dbReference type="KEGG" id="lrt:LRI_1681"/>
<evidence type="ECO:0000313" key="1">
    <source>
        <dbReference type="EMBL" id="AGN99890.1"/>
    </source>
</evidence>
<dbReference type="PATRIC" id="fig|1340495.3.peg.1684"/>
<organism evidence="1 2">
    <name type="scientific">Limosilactobacillus reuteri I5007</name>
    <dbReference type="NCBI Taxonomy" id="1340495"/>
    <lineage>
        <taxon>Bacteria</taxon>
        <taxon>Bacillati</taxon>
        <taxon>Bacillota</taxon>
        <taxon>Bacilli</taxon>
        <taxon>Lactobacillales</taxon>
        <taxon>Lactobacillaceae</taxon>
        <taxon>Limosilactobacillus</taxon>
    </lineage>
</organism>
<name>R9WM78_LIMRT</name>
<dbReference type="AlphaFoldDB" id="R9WM78"/>
<dbReference type="EMBL" id="CP006011">
    <property type="protein sequence ID" value="AGN99890.1"/>
    <property type="molecule type" value="Genomic_DNA"/>
</dbReference>
<dbReference type="Proteomes" id="UP000014360">
    <property type="component" value="Chromosome"/>
</dbReference>
<protein>
    <submittedName>
        <fullName evidence="1">Uncharacterized protein</fullName>
    </submittedName>
</protein>
<evidence type="ECO:0000313" key="2">
    <source>
        <dbReference type="Proteomes" id="UP000014360"/>
    </source>
</evidence>